<evidence type="ECO:0000313" key="17">
    <source>
        <dbReference type="RefSeq" id="XP_015598710.1"/>
    </source>
</evidence>
<keyword evidence="6 13" id="KW-0489">Methyltransferase</keyword>
<keyword evidence="4" id="KW-0678">Repressor</keyword>
<feature type="compositionally biased region" description="Basic residues" evidence="14">
    <location>
        <begin position="72"/>
        <end position="81"/>
    </location>
</feature>
<evidence type="ECO:0000256" key="9">
    <source>
        <dbReference type="ARBA" id="ARBA00022853"/>
    </source>
</evidence>
<feature type="region of interest" description="Disordered" evidence="14">
    <location>
        <begin position="269"/>
        <end position="327"/>
    </location>
</feature>
<feature type="compositionally biased region" description="Polar residues" evidence="14">
    <location>
        <begin position="39"/>
        <end position="57"/>
    </location>
</feature>
<evidence type="ECO:0000256" key="2">
    <source>
        <dbReference type="ARBA" id="ARBA00006301"/>
    </source>
</evidence>
<reference evidence="16 17" key="1">
    <citation type="submission" date="2025-04" db="UniProtKB">
        <authorList>
            <consortium name="RefSeq"/>
        </authorList>
    </citation>
    <scope>IDENTIFICATION</scope>
</reference>
<evidence type="ECO:0000256" key="10">
    <source>
        <dbReference type="ARBA" id="ARBA00023015"/>
    </source>
</evidence>
<feature type="compositionally biased region" description="Polar residues" evidence="14">
    <location>
        <begin position="313"/>
        <end position="325"/>
    </location>
</feature>
<evidence type="ECO:0000313" key="20">
    <source>
        <dbReference type="RefSeq" id="XP_015598713.1"/>
    </source>
</evidence>
<evidence type="ECO:0000256" key="14">
    <source>
        <dbReference type="SAM" id="MobiDB-lite"/>
    </source>
</evidence>
<dbReference type="GO" id="GO:0008168">
    <property type="term" value="F:methyltransferase activity"/>
    <property type="evidence" value="ECO:0007669"/>
    <property type="project" value="UniProtKB-KW"/>
</dbReference>
<keyword evidence="11" id="KW-0804">Transcription</keyword>
<keyword evidence="7 13" id="KW-0808">Transferase</keyword>
<feature type="compositionally biased region" description="Basic residues" evidence="14">
    <location>
        <begin position="227"/>
        <end position="238"/>
    </location>
</feature>
<dbReference type="RefSeq" id="XP_015598713.1">
    <property type="nucleotide sequence ID" value="XM_015743227.2"/>
</dbReference>
<dbReference type="FunFam" id="1.10.10.2150:FF:000001">
    <property type="entry name" value="Ribosomal RNA-processing protein 8"/>
    <property type="match status" value="1"/>
</dbReference>
<dbReference type="RefSeq" id="XP_015598712.1">
    <property type="nucleotide sequence ID" value="XM_015743226.2"/>
</dbReference>
<evidence type="ECO:0000256" key="11">
    <source>
        <dbReference type="ARBA" id="ARBA00023163"/>
    </source>
</evidence>
<dbReference type="InterPro" id="IPR029063">
    <property type="entry name" value="SAM-dependent_MTases_sf"/>
</dbReference>
<dbReference type="Proteomes" id="UP000694920">
    <property type="component" value="Unplaced"/>
</dbReference>
<dbReference type="GO" id="GO:0000183">
    <property type="term" value="P:rDNA heterochromatin formation"/>
    <property type="evidence" value="ECO:0007669"/>
    <property type="project" value="TreeGrafter"/>
</dbReference>
<dbReference type="Gene3D" id="1.10.10.2150">
    <property type="entry name" value="Ribosomal RNA-processing protein 8, N-terminal domain"/>
    <property type="match status" value="1"/>
</dbReference>
<dbReference type="GO" id="GO:0042149">
    <property type="term" value="P:cellular response to glucose starvation"/>
    <property type="evidence" value="ECO:0007669"/>
    <property type="project" value="TreeGrafter"/>
</dbReference>
<evidence type="ECO:0000256" key="12">
    <source>
        <dbReference type="ARBA" id="ARBA00023242"/>
    </source>
</evidence>
<evidence type="ECO:0000256" key="1">
    <source>
        <dbReference type="ARBA" id="ARBA00004604"/>
    </source>
</evidence>
<dbReference type="InterPro" id="IPR007823">
    <property type="entry name" value="RRP8"/>
</dbReference>
<proteinExistence type="inferred from homology"/>
<dbReference type="RefSeq" id="XP_015598710.1">
    <property type="nucleotide sequence ID" value="XM_015743224.2"/>
</dbReference>
<protein>
    <recommendedName>
        <fullName evidence="3 13">Ribosomal RNA-processing protein 8</fullName>
        <ecNumber evidence="13">2.1.1.-</ecNumber>
    </recommendedName>
</protein>
<dbReference type="RefSeq" id="XP_015598711.1">
    <property type="nucleotide sequence ID" value="XM_015743225.2"/>
</dbReference>
<keyword evidence="12 13" id="KW-0539">Nucleus</keyword>
<feature type="compositionally biased region" description="Basic and acidic residues" evidence="14">
    <location>
        <begin position="82"/>
        <end position="91"/>
    </location>
</feature>
<comment type="subcellular location">
    <subcellularLocation>
        <location evidence="1 13">Nucleus</location>
        <location evidence="1 13">Nucleolus</location>
    </subcellularLocation>
</comment>
<feature type="region of interest" description="Disordered" evidence="14">
    <location>
        <begin position="194"/>
        <end position="241"/>
    </location>
</feature>
<dbReference type="Gene3D" id="3.40.50.150">
    <property type="entry name" value="Vaccinia Virus protein VP39"/>
    <property type="match status" value="1"/>
</dbReference>
<feature type="compositionally biased region" description="Basic and acidic residues" evidence="14">
    <location>
        <begin position="217"/>
        <end position="226"/>
    </location>
</feature>
<keyword evidence="5 13" id="KW-0698">rRNA processing</keyword>
<feature type="region of interest" description="Disordered" evidence="14">
    <location>
        <begin position="24"/>
        <end position="162"/>
    </location>
</feature>
<evidence type="ECO:0000313" key="19">
    <source>
        <dbReference type="RefSeq" id="XP_015598712.1"/>
    </source>
</evidence>
<evidence type="ECO:0000256" key="6">
    <source>
        <dbReference type="ARBA" id="ARBA00022603"/>
    </source>
</evidence>
<dbReference type="SUPFAM" id="SSF53335">
    <property type="entry name" value="S-adenosyl-L-methionine-dependent methyltransferases"/>
    <property type="match status" value="1"/>
</dbReference>
<gene>
    <name evidence="16 17 18 19 20" type="primary">LOC107269413</name>
</gene>
<dbReference type="GO" id="GO:0032259">
    <property type="term" value="P:methylation"/>
    <property type="evidence" value="ECO:0007669"/>
    <property type="project" value="UniProtKB-KW"/>
</dbReference>
<keyword evidence="8 13" id="KW-0949">S-adenosyl-L-methionine</keyword>
<name>A0AAJ7FM67_CEPCN</name>
<evidence type="ECO:0000256" key="8">
    <source>
        <dbReference type="ARBA" id="ARBA00022691"/>
    </source>
</evidence>
<dbReference type="GO" id="GO:0033553">
    <property type="term" value="C:rDNA heterochromatin"/>
    <property type="evidence" value="ECO:0007669"/>
    <property type="project" value="TreeGrafter"/>
</dbReference>
<comment type="similarity">
    <text evidence="2 13">Belongs to the methyltransferase superfamily. RRP8 family.</text>
</comment>
<evidence type="ECO:0000256" key="4">
    <source>
        <dbReference type="ARBA" id="ARBA00022491"/>
    </source>
</evidence>
<dbReference type="KEGG" id="ccin:107269413"/>
<comment type="function">
    <text evidence="13">Probable methyltransferase required to silence rDNA.</text>
</comment>
<sequence>MGAFEENAWDADDTGDKLSKELFQKRKSKKNKKKEQTTNRDINNAGQLQKNAETELQVSVDLDNPEKDNETHKRKKKKLKKERMTDADSHGKLSTKKPNTQEDDVKTITDNIITMHQRVERNKKNKKKARLDESSHGPEDTESTVINDKKHSMTVQGEKLSNGYADNNAANIIEVQKSIDSLTQQIKDNIEAQSKSQLRKAQKKAKLQENIDQSIAQEKEADEDKNKSKKKKKKKKKSSNIERDSITIENEKAIKIQKVEQIKEKKIAAQTMTHKSPMTDSSLTANNDSKSKGSRKLNVEKIKEMLAAKQKQDSGTSSKSKQPQSLRDRMMNQLRASRFRYLNEQLYNSKSFESKNYFKEDPEAFKAYHEGYKKQVEQWPLNPLDLIIDSIKKMSKDFVIADFGCGEARLAKSVPQEVHSFDLVAINDNVKACDMAHTPLLTNGIHVVVFCLSLMGTNLNDYLIEANRVLKKDGLLKIAEVESRFDKVEDFIKILENYGFVNTWKDLSHNLFYFMDFKKVKDINRNDKKLPPLSLKPCLYKKR</sequence>
<evidence type="ECO:0000256" key="7">
    <source>
        <dbReference type="ARBA" id="ARBA00022679"/>
    </source>
</evidence>
<keyword evidence="15" id="KW-1185">Reference proteome</keyword>
<organism evidence="15 19">
    <name type="scientific">Cephus cinctus</name>
    <name type="common">Wheat stem sawfly</name>
    <dbReference type="NCBI Taxonomy" id="211228"/>
    <lineage>
        <taxon>Eukaryota</taxon>
        <taxon>Metazoa</taxon>
        <taxon>Ecdysozoa</taxon>
        <taxon>Arthropoda</taxon>
        <taxon>Hexapoda</taxon>
        <taxon>Insecta</taxon>
        <taxon>Pterygota</taxon>
        <taxon>Neoptera</taxon>
        <taxon>Endopterygota</taxon>
        <taxon>Hymenoptera</taxon>
        <taxon>Cephoidea</taxon>
        <taxon>Cephidae</taxon>
        <taxon>Cephus</taxon>
    </lineage>
</organism>
<dbReference type="AlphaFoldDB" id="A0AAJ7FM67"/>
<dbReference type="GO" id="GO:0006364">
    <property type="term" value="P:rRNA processing"/>
    <property type="evidence" value="ECO:0007669"/>
    <property type="project" value="UniProtKB-UniRule"/>
</dbReference>
<dbReference type="PANTHER" id="PTHR12787">
    <property type="entry name" value="RIBOSOMAL RNA-PROCESSING PROTEIN 8"/>
    <property type="match status" value="1"/>
</dbReference>
<keyword evidence="9" id="KW-0156">Chromatin regulator</keyword>
<feature type="compositionally biased region" description="Basic and acidic residues" evidence="14">
    <location>
        <begin position="130"/>
        <end position="139"/>
    </location>
</feature>
<dbReference type="GO" id="GO:0005730">
    <property type="term" value="C:nucleolus"/>
    <property type="evidence" value="ECO:0007669"/>
    <property type="project" value="UniProtKB-SubCell"/>
</dbReference>
<evidence type="ECO:0000313" key="15">
    <source>
        <dbReference type="Proteomes" id="UP000694920"/>
    </source>
</evidence>
<dbReference type="RefSeq" id="XP_015598709.1">
    <property type="nucleotide sequence ID" value="XM_015743223.2"/>
</dbReference>
<evidence type="ECO:0000256" key="3">
    <source>
        <dbReference type="ARBA" id="ARBA00020203"/>
    </source>
</evidence>
<dbReference type="GO" id="GO:0046015">
    <property type="term" value="P:regulation of transcription by glucose"/>
    <property type="evidence" value="ECO:0007669"/>
    <property type="project" value="TreeGrafter"/>
</dbReference>
<accession>A0AAJ7FM67</accession>
<feature type="compositionally biased region" description="Basic and acidic residues" evidence="14">
    <location>
        <begin position="297"/>
        <end position="312"/>
    </location>
</feature>
<dbReference type="InterPro" id="IPR042036">
    <property type="entry name" value="RRP8_N"/>
</dbReference>
<dbReference type="GeneID" id="107269413"/>
<evidence type="ECO:0000313" key="18">
    <source>
        <dbReference type="RefSeq" id="XP_015598711.1"/>
    </source>
</evidence>
<dbReference type="Pfam" id="PF05148">
    <property type="entry name" value="Methyltransf_8"/>
    <property type="match status" value="1"/>
</dbReference>
<keyword evidence="10" id="KW-0805">Transcription regulation</keyword>
<dbReference type="EC" id="2.1.1.-" evidence="13"/>
<dbReference type="FunFam" id="3.40.50.150:FF:000068">
    <property type="entry name" value="Ribosomal RNA-processing protein 8"/>
    <property type="match status" value="1"/>
</dbReference>
<dbReference type="GO" id="GO:0005677">
    <property type="term" value="C:chromatin silencing complex"/>
    <property type="evidence" value="ECO:0007669"/>
    <property type="project" value="TreeGrafter"/>
</dbReference>
<evidence type="ECO:0000256" key="13">
    <source>
        <dbReference type="RuleBase" id="RU365074"/>
    </source>
</evidence>
<evidence type="ECO:0000313" key="16">
    <source>
        <dbReference type="RefSeq" id="XP_015598709.1"/>
    </source>
</evidence>
<dbReference type="PANTHER" id="PTHR12787:SF0">
    <property type="entry name" value="RIBOSOMAL RNA-PROCESSING PROTEIN 8"/>
    <property type="match status" value="1"/>
</dbReference>
<feature type="compositionally biased region" description="Polar residues" evidence="14">
    <location>
        <begin position="270"/>
        <end position="288"/>
    </location>
</feature>
<evidence type="ECO:0000256" key="5">
    <source>
        <dbReference type="ARBA" id="ARBA00022552"/>
    </source>
</evidence>